<dbReference type="InterPro" id="IPR036179">
    <property type="entry name" value="Ig-like_dom_sf"/>
</dbReference>
<evidence type="ECO:0000256" key="3">
    <source>
        <dbReference type="ARBA" id="ARBA00022729"/>
    </source>
</evidence>
<organism evidence="12 13">
    <name type="scientific">Petromyzon marinus</name>
    <name type="common">Sea lamprey</name>
    <dbReference type="NCBI Taxonomy" id="7757"/>
    <lineage>
        <taxon>Eukaryota</taxon>
        <taxon>Metazoa</taxon>
        <taxon>Chordata</taxon>
        <taxon>Craniata</taxon>
        <taxon>Vertebrata</taxon>
        <taxon>Cyclostomata</taxon>
        <taxon>Hyperoartia</taxon>
        <taxon>Petromyzontiformes</taxon>
        <taxon>Petromyzontidae</taxon>
        <taxon>Petromyzon</taxon>
    </lineage>
</organism>
<dbReference type="InterPro" id="IPR007110">
    <property type="entry name" value="Ig-like_dom"/>
</dbReference>
<dbReference type="Proteomes" id="UP001318040">
    <property type="component" value="Chromosome 76"/>
</dbReference>
<dbReference type="InterPro" id="IPR013106">
    <property type="entry name" value="Ig_V-set"/>
</dbReference>
<dbReference type="Gene3D" id="2.60.40.10">
    <property type="entry name" value="Immunoglobulins"/>
    <property type="match status" value="1"/>
</dbReference>
<comment type="subcellular location">
    <subcellularLocation>
        <location evidence="1">Membrane</location>
        <topology evidence="1">Single-pass type I membrane protein</topology>
    </subcellularLocation>
</comment>
<dbReference type="SMART" id="SM00406">
    <property type="entry name" value="IGv"/>
    <property type="match status" value="1"/>
</dbReference>
<reference evidence="13" key="1">
    <citation type="submission" date="2025-08" db="UniProtKB">
        <authorList>
            <consortium name="RefSeq"/>
        </authorList>
    </citation>
    <scope>IDENTIFICATION</scope>
    <source>
        <tissue evidence="13">Sperm</tissue>
    </source>
</reference>
<dbReference type="InterPro" id="IPR000920">
    <property type="entry name" value="Myelin_P0-rel"/>
</dbReference>
<dbReference type="AlphaFoldDB" id="A0AAJ7UFX6"/>
<dbReference type="SMART" id="SM00409">
    <property type="entry name" value="IG"/>
    <property type="match status" value="1"/>
</dbReference>
<dbReference type="PANTHER" id="PTHR13869:SF24">
    <property type="entry name" value="BASEMENT MEMBRANE-SPECIFIC HEPARAN SULFATE PROTEOGLYCAN CORE PROTEIN-LIKE"/>
    <property type="match status" value="1"/>
</dbReference>
<evidence type="ECO:0000256" key="4">
    <source>
        <dbReference type="ARBA" id="ARBA00022989"/>
    </source>
</evidence>
<dbReference type="GO" id="GO:0005886">
    <property type="term" value="C:plasma membrane"/>
    <property type="evidence" value="ECO:0007669"/>
    <property type="project" value="TreeGrafter"/>
</dbReference>
<evidence type="ECO:0000313" key="12">
    <source>
        <dbReference type="Proteomes" id="UP001318040"/>
    </source>
</evidence>
<dbReference type="GeneID" id="116957530"/>
<evidence type="ECO:0000256" key="5">
    <source>
        <dbReference type="ARBA" id="ARBA00023136"/>
    </source>
</evidence>
<dbReference type="InterPro" id="IPR003599">
    <property type="entry name" value="Ig_sub"/>
</dbReference>
<dbReference type="PROSITE" id="PS50835">
    <property type="entry name" value="IG_LIKE"/>
    <property type="match status" value="1"/>
</dbReference>
<dbReference type="InterPro" id="IPR013783">
    <property type="entry name" value="Ig-like_fold"/>
</dbReference>
<keyword evidence="6" id="KW-1015">Disulfide bond</keyword>
<keyword evidence="2 9" id="KW-0812">Transmembrane</keyword>
<evidence type="ECO:0000256" key="1">
    <source>
        <dbReference type="ARBA" id="ARBA00004479"/>
    </source>
</evidence>
<dbReference type="SUPFAM" id="SSF48726">
    <property type="entry name" value="Immunoglobulin"/>
    <property type="match status" value="1"/>
</dbReference>
<accession>A0AAJ7UFX6</accession>
<dbReference type="Pfam" id="PF07686">
    <property type="entry name" value="V-set"/>
    <property type="match status" value="1"/>
</dbReference>
<evidence type="ECO:0000256" key="8">
    <source>
        <dbReference type="ARBA" id="ARBA00023319"/>
    </source>
</evidence>
<feature type="domain" description="Ig-like" evidence="11">
    <location>
        <begin position="4"/>
        <end position="105"/>
    </location>
</feature>
<evidence type="ECO:0000256" key="7">
    <source>
        <dbReference type="ARBA" id="ARBA00023180"/>
    </source>
</evidence>
<keyword evidence="4 9" id="KW-1133">Transmembrane helix</keyword>
<feature type="signal peptide" evidence="10">
    <location>
        <begin position="1"/>
        <end position="19"/>
    </location>
</feature>
<keyword evidence="7" id="KW-0325">Glycoprotein</keyword>
<dbReference type="PANTHER" id="PTHR13869">
    <property type="entry name" value="MYELIN P0 RELATED"/>
    <property type="match status" value="1"/>
</dbReference>
<evidence type="ECO:0000259" key="11">
    <source>
        <dbReference type="PROSITE" id="PS50835"/>
    </source>
</evidence>
<evidence type="ECO:0000313" key="13">
    <source>
        <dbReference type="RefSeq" id="XP_032835630.1"/>
    </source>
</evidence>
<feature type="chain" id="PRO_5042501943" evidence="10">
    <location>
        <begin position="20"/>
        <end position="220"/>
    </location>
</feature>
<keyword evidence="3 10" id="KW-0732">Signal</keyword>
<evidence type="ECO:0000256" key="6">
    <source>
        <dbReference type="ARBA" id="ARBA00023157"/>
    </source>
</evidence>
<gene>
    <name evidence="13" type="primary">LOC116957530</name>
</gene>
<evidence type="ECO:0000256" key="9">
    <source>
        <dbReference type="SAM" id="Phobius"/>
    </source>
</evidence>
<evidence type="ECO:0000256" key="10">
    <source>
        <dbReference type="SAM" id="SignalP"/>
    </source>
</evidence>
<protein>
    <submittedName>
        <fullName evidence="13">CXADR-like membrane protein</fullName>
    </submittedName>
</protein>
<sequence>MAWPATLAVTVLLVSSVWARDAHFSKSATLGSNVTLPCHFEPREGNDVIRVQWKRNDSFKILYYSKNDQNNCERVTWRGDLSTGNASIEIIHLQPKDVGNYTCDVFCNSDGTWNKTIVQLVVLERKASTTVAPDVSEPPFDYTHGNQDRNVAISVCVVSVLVIAAAGLAIRAKRRSNLASAGGGDVVHPALMRQHPGGHPASVVNIHLFSGGGGGVGGEN</sequence>
<keyword evidence="8" id="KW-0393">Immunoglobulin domain</keyword>
<proteinExistence type="predicted"/>
<name>A0AAJ7UFX6_PETMA</name>
<dbReference type="KEGG" id="pmrn:116957530"/>
<feature type="transmembrane region" description="Helical" evidence="9">
    <location>
        <begin position="151"/>
        <end position="170"/>
    </location>
</feature>
<dbReference type="RefSeq" id="XP_032835630.1">
    <property type="nucleotide sequence ID" value="XM_032979739.1"/>
</dbReference>
<evidence type="ECO:0000256" key="2">
    <source>
        <dbReference type="ARBA" id="ARBA00022692"/>
    </source>
</evidence>
<keyword evidence="5 9" id="KW-0472">Membrane</keyword>
<keyword evidence="12" id="KW-1185">Reference proteome</keyword>